<proteinExistence type="predicted"/>
<dbReference type="GO" id="GO:0006508">
    <property type="term" value="P:proteolysis"/>
    <property type="evidence" value="ECO:0007669"/>
    <property type="project" value="UniProtKB-KW"/>
</dbReference>
<name>A0A0L7KP10_OPEBR</name>
<dbReference type="SUPFAM" id="SSF50494">
    <property type="entry name" value="Trypsin-like serine proteases"/>
    <property type="match status" value="1"/>
</dbReference>
<evidence type="ECO:0000313" key="1">
    <source>
        <dbReference type="EMBL" id="KOB64684.1"/>
    </source>
</evidence>
<accession>A0A0L7KP10</accession>
<organism evidence="1 2">
    <name type="scientific">Operophtera brumata</name>
    <name type="common">Winter moth</name>
    <name type="synonym">Phalaena brumata</name>
    <dbReference type="NCBI Taxonomy" id="104452"/>
    <lineage>
        <taxon>Eukaryota</taxon>
        <taxon>Metazoa</taxon>
        <taxon>Ecdysozoa</taxon>
        <taxon>Arthropoda</taxon>
        <taxon>Hexapoda</taxon>
        <taxon>Insecta</taxon>
        <taxon>Pterygota</taxon>
        <taxon>Neoptera</taxon>
        <taxon>Endopterygota</taxon>
        <taxon>Lepidoptera</taxon>
        <taxon>Glossata</taxon>
        <taxon>Ditrysia</taxon>
        <taxon>Geometroidea</taxon>
        <taxon>Geometridae</taxon>
        <taxon>Larentiinae</taxon>
        <taxon>Operophtera</taxon>
    </lineage>
</organism>
<feature type="non-terminal residue" evidence="1">
    <location>
        <position position="1"/>
    </location>
</feature>
<dbReference type="EMBL" id="JTDY01008197">
    <property type="protein sequence ID" value="KOB64684.1"/>
    <property type="molecule type" value="Genomic_DNA"/>
</dbReference>
<keyword evidence="1" id="KW-0645">Protease</keyword>
<dbReference type="STRING" id="104452.A0A0L7KP10"/>
<evidence type="ECO:0000313" key="2">
    <source>
        <dbReference type="Proteomes" id="UP000037510"/>
    </source>
</evidence>
<dbReference type="InterPro" id="IPR009003">
    <property type="entry name" value="Peptidase_S1_PA"/>
</dbReference>
<dbReference type="InterPro" id="IPR043504">
    <property type="entry name" value="Peptidase_S1_PA_chymotrypsin"/>
</dbReference>
<sequence length="72" mass="8257">VILTKFATEECSAKYEANRHMLQGFDEKTQICYGDKTKSKDTCQACGWIGVPGIYTRVSHYLPWIESIVWPN</sequence>
<dbReference type="Proteomes" id="UP000037510">
    <property type="component" value="Unassembled WGS sequence"/>
</dbReference>
<dbReference type="AlphaFoldDB" id="A0A0L7KP10"/>
<protein>
    <submittedName>
        <fullName evidence="1">Serine protease HP21</fullName>
    </submittedName>
</protein>
<dbReference type="GO" id="GO:0008233">
    <property type="term" value="F:peptidase activity"/>
    <property type="evidence" value="ECO:0007669"/>
    <property type="project" value="UniProtKB-KW"/>
</dbReference>
<reference evidence="1 2" key="1">
    <citation type="journal article" date="2015" name="Genome Biol. Evol.">
        <title>The genome of winter moth (Operophtera brumata) provides a genomic perspective on sexual dimorphism and phenology.</title>
        <authorList>
            <person name="Derks M.F."/>
            <person name="Smit S."/>
            <person name="Salis L."/>
            <person name="Schijlen E."/>
            <person name="Bossers A."/>
            <person name="Mateman C."/>
            <person name="Pijl A.S."/>
            <person name="de Ridder D."/>
            <person name="Groenen M.A."/>
            <person name="Visser M.E."/>
            <person name="Megens H.J."/>
        </authorList>
    </citation>
    <scope>NUCLEOTIDE SEQUENCE [LARGE SCALE GENOMIC DNA]</scope>
    <source>
        <strain evidence="1">WM2013NL</strain>
        <tissue evidence="1">Head and thorax</tissue>
    </source>
</reference>
<comment type="caution">
    <text evidence="1">The sequence shown here is derived from an EMBL/GenBank/DDBJ whole genome shotgun (WGS) entry which is preliminary data.</text>
</comment>
<keyword evidence="1" id="KW-0378">Hydrolase</keyword>
<gene>
    <name evidence="1" type="ORF">OBRU01_23866</name>
</gene>
<keyword evidence="2" id="KW-1185">Reference proteome</keyword>
<dbReference type="Gene3D" id="2.40.10.10">
    <property type="entry name" value="Trypsin-like serine proteases"/>
    <property type="match status" value="1"/>
</dbReference>